<gene>
    <name evidence="1" type="ORF">GCM10009119_16900</name>
</gene>
<organism evidence="1 2">
    <name type="scientific">Algoriphagus jejuensis</name>
    <dbReference type="NCBI Taxonomy" id="419934"/>
    <lineage>
        <taxon>Bacteria</taxon>
        <taxon>Pseudomonadati</taxon>
        <taxon>Bacteroidota</taxon>
        <taxon>Cytophagia</taxon>
        <taxon>Cytophagales</taxon>
        <taxon>Cyclobacteriaceae</taxon>
        <taxon>Algoriphagus</taxon>
    </lineage>
</organism>
<dbReference type="EMBL" id="BAAAFI010000007">
    <property type="protein sequence ID" value="GAA0878722.1"/>
    <property type="molecule type" value="Genomic_DNA"/>
</dbReference>
<accession>A0ABN1MZL3</accession>
<name>A0ABN1MZL3_9BACT</name>
<proteinExistence type="predicted"/>
<reference evidence="1 2" key="1">
    <citation type="journal article" date="2019" name="Int. J. Syst. Evol. Microbiol.">
        <title>The Global Catalogue of Microorganisms (GCM) 10K type strain sequencing project: providing services to taxonomists for standard genome sequencing and annotation.</title>
        <authorList>
            <consortium name="The Broad Institute Genomics Platform"/>
            <consortium name="The Broad Institute Genome Sequencing Center for Infectious Disease"/>
            <person name="Wu L."/>
            <person name="Ma J."/>
        </authorList>
    </citation>
    <scope>NUCLEOTIDE SEQUENCE [LARGE SCALE GENOMIC DNA]</scope>
    <source>
        <strain evidence="1 2">JCM 16112</strain>
    </source>
</reference>
<evidence type="ECO:0000313" key="2">
    <source>
        <dbReference type="Proteomes" id="UP001500469"/>
    </source>
</evidence>
<keyword evidence="2" id="KW-1185">Reference proteome</keyword>
<sequence length="209" mass="23295">MKQIIPFLTFQEAIDSFDNGGRVYNLLSHAKDGIVSPAEMGKVAGVTHDPQAMILYFVLSISHLSNRDKERILVHLDTDLFVLYEKYQPVHMSLDQCALQGKAGISTMIVGTPKKISSTSEFVGSIMVPVIVDTVTSFTMVPIVTSYDVYELSSKETDKIVIIAHHKEKSPLPEKKLRIGGMLTSLSQSTGIEQPNDLFLEVQYYLEEE</sequence>
<evidence type="ECO:0000313" key="1">
    <source>
        <dbReference type="EMBL" id="GAA0878722.1"/>
    </source>
</evidence>
<dbReference type="Proteomes" id="UP001500469">
    <property type="component" value="Unassembled WGS sequence"/>
</dbReference>
<comment type="caution">
    <text evidence="1">The sequence shown here is derived from an EMBL/GenBank/DDBJ whole genome shotgun (WGS) entry which is preliminary data.</text>
</comment>
<protein>
    <submittedName>
        <fullName evidence="1">Uncharacterized protein</fullName>
    </submittedName>
</protein>
<dbReference type="RefSeq" id="WP_343850381.1">
    <property type="nucleotide sequence ID" value="NZ_BAAAFI010000007.1"/>
</dbReference>